<dbReference type="Proteomes" id="UP000051587">
    <property type="component" value="Unassembled WGS sequence"/>
</dbReference>
<dbReference type="STRING" id="53501.SAMN04488043_107209"/>
<reference evidence="2 3" key="1">
    <citation type="submission" date="2015-09" db="EMBL/GenBank/DDBJ databases">
        <authorList>
            <consortium name="Swine Surveillance"/>
        </authorList>
    </citation>
    <scope>NUCLEOTIDE SEQUENCE [LARGE SCALE GENOMIC DNA]</scope>
    <source>
        <strain evidence="2 3">CECT 4357</strain>
    </source>
</reference>
<organism evidence="2 3">
    <name type="scientific">Thalassovita gelatinovora</name>
    <name type="common">Thalassobius gelatinovorus</name>
    <dbReference type="NCBI Taxonomy" id="53501"/>
    <lineage>
        <taxon>Bacteria</taxon>
        <taxon>Pseudomonadati</taxon>
        <taxon>Pseudomonadota</taxon>
        <taxon>Alphaproteobacteria</taxon>
        <taxon>Rhodobacterales</taxon>
        <taxon>Roseobacteraceae</taxon>
        <taxon>Thalassovita</taxon>
    </lineage>
</organism>
<dbReference type="SMART" id="SM00471">
    <property type="entry name" value="HDc"/>
    <property type="match status" value="1"/>
</dbReference>
<dbReference type="SUPFAM" id="SSF109604">
    <property type="entry name" value="HD-domain/PDEase-like"/>
    <property type="match status" value="1"/>
</dbReference>
<dbReference type="CDD" id="cd00077">
    <property type="entry name" value="HDc"/>
    <property type="match status" value="1"/>
</dbReference>
<dbReference type="PANTHER" id="PTHR33594">
    <property type="entry name" value="SUPERFAMILY HYDROLASE, PUTATIVE (AFU_ORTHOLOGUE AFUA_1G03035)-RELATED"/>
    <property type="match status" value="1"/>
</dbReference>
<dbReference type="Pfam" id="PF01966">
    <property type="entry name" value="HD"/>
    <property type="match status" value="1"/>
</dbReference>
<dbReference type="InterPro" id="IPR003607">
    <property type="entry name" value="HD/PDEase_dom"/>
</dbReference>
<evidence type="ECO:0000313" key="2">
    <source>
        <dbReference type="EMBL" id="CUH63490.1"/>
    </source>
</evidence>
<evidence type="ECO:0000313" key="3">
    <source>
        <dbReference type="Proteomes" id="UP000051587"/>
    </source>
</evidence>
<accession>A0A0N7LUH2</accession>
<proteinExistence type="predicted"/>
<dbReference type="EMBL" id="CYSA01000007">
    <property type="protein sequence ID" value="CUH63490.1"/>
    <property type="molecule type" value="Genomic_DNA"/>
</dbReference>
<dbReference type="RefSeq" id="WP_058261484.1">
    <property type="nucleotide sequence ID" value="NZ_CP051181.1"/>
</dbReference>
<dbReference type="PANTHER" id="PTHR33594:SF1">
    <property type="entry name" value="HD_PDEASE DOMAIN-CONTAINING PROTEIN"/>
    <property type="match status" value="1"/>
</dbReference>
<dbReference type="InterPro" id="IPR006674">
    <property type="entry name" value="HD_domain"/>
</dbReference>
<gene>
    <name evidence="2" type="ORF">TG4357_00706</name>
</gene>
<dbReference type="AlphaFoldDB" id="A0A0N7LUH2"/>
<dbReference type="OrthoDB" id="9797344at2"/>
<feature type="domain" description="HD" evidence="1">
    <location>
        <begin position="23"/>
        <end position="127"/>
    </location>
</feature>
<dbReference type="Gene3D" id="1.10.3210.50">
    <property type="match status" value="1"/>
</dbReference>
<dbReference type="GO" id="GO:0016787">
    <property type="term" value="F:hydrolase activity"/>
    <property type="evidence" value="ECO:0007669"/>
    <property type="project" value="UniProtKB-KW"/>
</dbReference>
<evidence type="ECO:0000259" key="1">
    <source>
        <dbReference type="PROSITE" id="PS51831"/>
    </source>
</evidence>
<dbReference type="PROSITE" id="PS51831">
    <property type="entry name" value="HD"/>
    <property type="match status" value="1"/>
</dbReference>
<keyword evidence="2" id="KW-0378">Hydrolase</keyword>
<name>A0A0N7LUH2_THAGE</name>
<protein>
    <submittedName>
        <fullName evidence="2">Putative hydrolase</fullName>
    </submittedName>
</protein>
<sequence>MDPLRQTLRDIAGRDMAQDSAHDLAHLDRVWSTCTRIAAAEGGNRKVLLAAAYLHDLVNLPKDAPNRTQASQLAAKAAAPHLQTLGFSKTEIAQTRHAIEAHSFSAGIEPETQEARILRDADRMDAIGAIGIARAFAVSGQLNRPIHHPDDPFAIHRTPDDGAYALDHWPAKLLRLADGMTTETGRALAQKRLSSMHRYLSDLADEIGTEPPQHWTFQT</sequence>
<keyword evidence="3" id="KW-1185">Reference proteome</keyword>